<evidence type="ECO:0000256" key="1">
    <source>
        <dbReference type="PROSITE-ProRule" id="PRU00723"/>
    </source>
</evidence>
<accession>A0A5C3LVT7</accession>
<proteinExistence type="predicted"/>
<keyword evidence="1" id="KW-0863">Zinc-finger</keyword>
<evidence type="ECO:0000256" key="2">
    <source>
        <dbReference type="SAM" id="MobiDB-lite"/>
    </source>
</evidence>
<dbReference type="Proteomes" id="UP000308652">
    <property type="component" value="Unassembled WGS sequence"/>
</dbReference>
<dbReference type="EMBL" id="ML213613">
    <property type="protein sequence ID" value="TFK36483.1"/>
    <property type="molecule type" value="Genomic_DNA"/>
</dbReference>
<dbReference type="OrthoDB" id="204958at2759"/>
<reference evidence="4 5" key="1">
    <citation type="journal article" date="2019" name="Nat. Ecol. Evol.">
        <title>Megaphylogeny resolves global patterns of mushroom evolution.</title>
        <authorList>
            <person name="Varga T."/>
            <person name="Krizsan K."/>
            <person name="Foldi C."/>
            <person name="Dima B."/>
            <person name="Sanchez-Garcia M."/>
            <person name="Sanchez-Ramirez S."/>
            <person name="Szollosi G.J."/>
            <person name="Szarkandi J.G."/>
            <person name="Papp V."/>
            <person name="Albert L."/>
            <person name="Andreopoulos W."/>
            <person name="Angelini C."/>
            <person name="Antonin V."/>
            <person name="Barry K.W."/>
            <person name="Bougher N.L."/>
            <person name="Buchanan P."/>
            <person name="Buyck B."/>
            <person name="Bense V."/>
            <person name="Catcheside P."/>
            <person name="Chovatia M."/>
            <person name="Cooper J."/>
            <person name="Damon W."/>
            <person name="Desjardin D."/>
            <person name="Finy P."/>
            <person name="Geml J."/>
            <person name="Haridas S."/>
            <person name="Hughes K."/>
            <person name="Justo A."/>
            <person name="Karasinski D."/>
            <person name="Kautmanova I."/>
            <person name="Kiss B."/>
            <person name="Kocsube S."/>
            <person name="Kotiranta H."/>
            <person name="LaButti K.M."/>
            <person name="Lechner B.E."/>
            <person name="Liimatainen K."/>
            <person name="Lipzen A."/>
            <person name="Lukacs Z."/>
            <person name="Mihaltcheva S."/>
            <person name="Morgado L.N."/>
            <person name="Niskanen T."/>
            <person name="Noordeloos M.E."/>
            <person name="Ohm R.A."/>
            <person name="Ortiz-Santana B."/>
            <person name="Ovrebo C."/>
            <person name="Racz N."/>
            <person name="Riley R."/>
            <person name="Savchenko A."/>
            <person name="Shiryaev A."/>
            <person name="Soop K."/>
            <person name="Spirin V."/>
            <person name="Szebenyi C."/>
            <person name="Tomsovsky M."/>
            <person name="Tulloss R.E."/>
            <person name="Uehling J."/>
            <person name="Grigoriev I.V."/>
            <person name="Vagvolgyi C."/>
            <person name="Papp T."/>
            <person name="Martin F.M."/>
            <person name="Miettinen O."/>
            <person name="Hibbett D.S."/>
            <person name="Nagy L.G."/>
        </authorList>
    </citation>
    <scope>NUCLEOTIDE SEQUENCE [LARGE SCALE GENOMIC DNA]</scope>
    <source>
        <strain evidence="4 5">CBS 166.37</strain>
    </source>
</reference>
<keyword evidence="1" id="KW-0479">Metal-binding</keyword>
<keyword evidence="5" id="KW-1185">Reference proteome</keyword>
<dbReference type="Pfam" id="PF25586">
    <property type="entry name" value="zf-CCCH_PAN3"/>
    <property type="match status" value="1"/>
</dbReference>
<evidence type="ECO:0000313" key="4">
    <source>
        <dbReference type="EMBL" id="TFK36483.1"/>
    </source>
</evidence>
<feature type="domain" description="C3H1-type" evidence="3">
    <location>
        <begin position="41"/>
        <end position="70"/>
    </location>
</feature>
<feature type="zinc finger region" description="C3H1-type" evidence="1">
    <location>
        <begin position="41"/>
        <end position="70"/>
    </location>
</feature>
<name>A0A5C3LVT7_9AGAR</name>
<gene>
    <name evidence="4" type="ORF">BDQ12DRAFT_241505</name>
</gene>
<dbReference type="AlphaFoldDB" id="A0A5C3LVT7"/>
<keyword evidence="1" id="KW-0862">Zinc</keyword>
<evidence type="ECO:0000259" key="3">
    <source>
        <dbReference type="PROSITE" id="PS50103"/>
    </source>
</evidence>
<dbReference type="GO" id="GO:0008270">
    <property type="term" value="F:zinc ion binding"/>
    <property type="evidence" value="ECO:0007669"/>
    <property type="project" value="UniProtKB-KW"/>
</dbReference>
<dbReference type="InterPro" id="IPR000571">
    <property type="entry name" value="Znf_CCCH"/>
</dbReference>
<organism evidence="4 5">
    <name type="scientific">Crucibulum laeve</name>
    <dbReference type="NCBI Taxonomy" id="68775"/>
    <lineage>
        <taxon>Eukaryota</taxon>
        <taxon>Fungi</taxon>
        <taxon>Dikarya</taxon>
        <taxon>Basidiomycota</taxon>
        <taxon>Agaricomycotina</taxon>
        <taxon>Agaricomycetes</taxon>
        <taxon>Agaricomycetidae</taxon>
        <taxon>Agaricales</taxon>
        <taxon>Agaricineae</taxon>
        <taxon>Nidulariaceae</taxon>
        <taxon>Crucibulum</taxon>
    </lineage>
</organism>
<evidence type="ECO:0000313" key="5">
    <source>
        <dbReference type="Proteomes" id="UP000308652"/>
    </source>
</evidence>
<feature type="region of interest" description="Disordered" evidence="2">
    <location>
        <begin position="1"/>
        <end position="44"/>
    </location>
</feature>
<sequence>MAFFARPSSTAIKIVNPNTQDDPSSSTPASPQVKQPQPRKDSVQRQCRNIVIYGHCKFQDKGCIYYHPPAPGTTESAYVEFQQRSFRLTAV</sequence>
<dbReference type="Gene3D" id="6.10.250.3160">
    <property type="match status" value="1"/>
</dbReference>
<feature type="compositionally biased region" description="Polar residues" evidence="2">
    <location>
        <begin position="7"/>
        <end position="35"/>
    </location>
</feature>
<dbReference type="PROSITE" id="PS50103">
    <property type="entry name" value="ZF_C3H1"/>
    <property type="match status" value="1"/>
</dbReference>
<protein>
    <recommendedName>
        <fullName evidence="3">C3H1-type domain-containing protein</fullName>
    </recommendedName>
</protein>